<dbReference type="Proteomes" id="UP000570514">
    <property type="component" value="Unassembled WGS sequence"/>
</dbReference>
<feature type="chain" id="PRO_5033096930" description="Cytochrome c-type biogenesis protein" evidence="8">
    <location>
        <begin position="26"/>
        <end position="162"/>
    </location>
</feature>
<evidence type="ECO:0000259" key="9">
    <source>
        <dbReference type="Pfam" id="PF03918"/>
    </source>
</evidence>
<dbReference type="GO" id="GO:0005886">
    <property type="term" value="C:plasma membrane"/>
    <property type="evidence" value="ECO:0007669"/>
    <property type="project" value="TreeGrafter"/>
</dbReference>
<feature type="transmembrane region" description="Helical" evidence="8">
    <location>
        <begin position="109"/>
        <end position="130"/>
    </location>
</feature>
<organism evidence="10 11">
    <name type="scientific">Rhizomicrobium palustre</name>
    <dbReference type="NCBI Taxonomy" id="189966"/>
    <lineage>
        <taxon>Bacteria</taxon>
        <taxon>Pseudomonadati</taxon>
        <taxon>Pseudomonadota</taxon>
        <taxon>Alphaproteobacteria</taxon>
        <taxon>Micropepsales</taxon>
        <taxon>Micropepsaceae</taxon>
        <taxon>Rhizomicrobium</taxon>
    </lineage>
</organism>
<keyword evidence="8" id="KW-0472">Membrane</keyword>
<gene>
    <name evidence="10" type="ORF">FHS83_000727</name>
</gene>
<comment type="function">
    <text evidence="6">Required for the biogenesis of c-type cytochromes. Possible subunit of a heme lyase.</text>
</comment>
<dbReference type="Pfam" id="PF03918">
    <property type="entry name" value="CcmH"/>
    <property type="match status" value="1"/>
</dbReference>
<evidence type="ECO:0000256" key="5">
    <source>
        <dbReference type="ARBA" id="ARBA00023004"/>
    </source>
</evidence>
<feature type="domain" description="CcmH/CycL/Ccl2/NrfF N-terminal" evidence="9">
    <location>
        <begin position="14"/>
        <end position="154"/>
    </location>
</feature>
<evidence type="ECO:0000313" key="11">
    <source>
        <dbReference type="Proteomes" id="UP000570514"/>
    </source>
</evidence>
<dbReference type="EMBL" id="JAASRM010000001">
    <property type="protein sequence ID" value="NIK87409.1"/>
    <property type="molecule type" value="Genomic_DNA"/>
</dbReference>
<comment type="subcellular location">
    <subcellularLocation>
        <location evidence="7">Membrane</location>
        <topology evidence="7">Single-pass membrane protein</topology>
        <orientation evidence="7">Periplasmic side</orientation>
    </subcellularLocation>
</comment>
<evidence type="ECO:0000313" key="10">
    <source>
        <dbReference type="EMBL" id="NIK87409.1"/>
    </source>
</evidence>
<sequence length="162" mass="17938">MTKPFAKFFTGTLLAASLFASTAYAIRPEELLADPKLEARARAISKELRCVVCQNESIDDSNADIAHDLRVIVRQRIMAGDTDEQVKAYLVARYGNYVLLKPPFDPETYLLWFGPFFLLLCAGGIAVLYIRGVNKSVPAAPLSTDEAQRLAALLDDGKRKED</sequence>
<dbReference type="Gene3D" id="1.10.8.640">
    <property type="entry name" value="Cytochrome C biogenesis protein"/>
    <property type="match status" value="1"/>
</dbReference>
<dbReference type="AlphaFoldDB" id="A0A846MW07"/>
<dbReference type="PANTHER" id="PTHR47870">
    <property type="entry name" value="CYTOCHROME C-TYPE BIOGENESIS PROTEIN CCMH"/>
    <property type="match status" value="1"/>
</dbReference>
<comment type="similarity">
    <text evidence="1 8">Belongs to the CcmH/CycL/Ccl2/NrfF family.</text>
</comment>
<evidence type="ECO:0000256" key="8">
    <source>
        <dbReference type="RuleBase" id="RU364112"/>
    </source>
</evidence>
<evidence type="ECO:0000256" key="2">
    <source>
        <dbReference type="ARBA" id="ARBA00022617"/>
    </source>
</evidence>
<proteinExistence type="inferred from homology"/>
<dbReference type="GO" id="GO:0046872">
    <property type="term" value="F:metal ion binding"/>
    <property type="evidence" value="ECO:0007669"/>
    <property type="project" value="UniProtKB-KW"/>
</dbReference>
<evidence type="ECO:0000256" key="1">
    <source>
        <dbReference type="ARBA" id="ARBA00010342"/>
    </source>
</evidence>
<dbReference type="PANTHER" id="PTHR47870:SF4">
    <property type="entry name" value="CYTOCHROME C-TYPE BIOGENESIS PROTEIN CYCH"/>
    <property type="match status" value="1"/>
</dbReference>
<dbReference type="CDD" id="cd16378">
    <property type="entry name" value="CcmH_N"/>
    <property type="match status" value="1"/>
</dbReference>
<name>A0A846MW07_9PROT</name>
<evidence type="ECO:0000256" key="6">
    <source>
        <dbReference type="ARBA" id="ARBA00037230"/>
    </source>
</evidence>
<keyword evidence="11" id="KW-1185">Reference proteome</keyword>
<keyword evidence="8" id="KW-1133">Transmembrane helix</keyword>
<comment type="caution">
    <text evidence="10">The sequence shown here is derived from an EMBL/GenBank/DDBJ whole genome shotgun (WGS) entry which is preliminary data.</text>
</comment>
<dbReference type="InterPro" id="IPR051263">
    <property type="entry name" value="C-type_cytochrome_biogenesis"/>
</dbReference>
<evidence type="ECO:0000256" key="3">
    <source>
        <dbReference type="ARBA" id="ARBA00022723"/>
    </source>
</evidence>
<dbReference type="GO" id="GO:0017004">
    <property type="term" value="P:cytochrome complex assembly"/>
    <property type="evidence" value="ECO:0007669"/>
    <property type="project" value="UniProtKB-ARBA"/>
</dbReference>
<dbReference type="FunFam" id="1.10.8.640:FF:000001">
    <property type="entry name" value="Cytochrome c-type biogenesis protein"/>
    <property type="match status" value="1"/>
</dbReference>
<evidence type="ECO:0000256" key="7">
    <source>
        <dbReference type="ARBA" id="ARBA00060491"/>
    </source>
</evidence>
<protein>
    <recommendedName>
        <fullName evidence="8">Cytochrome c-type biogenesis protein</fullName>
    </recommendedName>
</protein>
<keyword evidence="8" id="KW-0812">Transmembrane</keyword>
<reference evidence="10 11" key="1">
    <citation type="submission" date="2020-03" db="EMBL/GenBank/DDBJ databases">
        <title>Genomic Encyclopedia of Type Strains, Phase IV (KMG-IV): sequencing the most valuable type-strain genomes for metagenomic binning, comparative biology and taxonomic classification.</title>
        <authorList>
            <person name="Goeker M."/>
        </authorList>
    </citation>
    <scope>NUCLEOTIDE SEQUENCE [LARGE SCALE GENOMIC DNA]</scope>
    <source>
        <strain evidence="10 11">DSM 19867</strain>
    </source>
</reference>
<feature type="signal peptide" evidence="8">
    <location>
        <begin position="1"/>
        <end position="25"/>
    </location>
</feature>
<evidence type="ECO:0000256" key="4">
    <source>
        <dbReference type="ARBA" id="ARBA00022729"/>
    </source>
</evidence>
<dbReference type="RefSeq" id="WP_167080990.1">
    <property type="nucleotide sequence ID" value="NZ_BAAADC010000001.1"/>
</dbReference>
<keyword evidence="4 8" id="KW-0732">Signal</keyword>
<keyword evidence="3 8" id="KW-0479">Metal-binding</keyword>
<keyword evidence="2 8" id="KW-0349">Heme</keyword>
<keyword evidence="5 8" id="KW-0408">Iron</keyword>
<dbReference type="InterPro" id="IPR005616">
    <property type="entry name" value="CcmH/CycL/Ccl2/NrfF_N"/>
</dbReference>
<dbReference type="InterPro" id="IPR038297">
    <property type="entry name" value="CcmH/CycL/NrfF/Ccl2_sf"/>
</dbReference>
<accession>A0A846MW07</accession>